<dbReference type="InterPro" id="IPR013196">
    <property type="entry name" value="HTH_11"/>
</dbReference>
<organism evidence="6 7">
    <name type="scientific">Kineococcus endophyticus</name>
    <dbReference type="NCBI Taxonomy" id="1181883"/>
    <lineage>
        <taxon>Bacteria</taxon>
        <taxon>Bacillati</taxon>
        <taxon>Actinomycetota</taxon>
        <taxon>Actinomycetes</taxon>
        <taxon>Kineosporiales</taxon>
        <taxon>Kineosporiaceae</taxon>
        <taxon>Kineococcus</taxon>
    </lineage>
</organism>
<keyword evidence="2" id="KW-0238">DNA-binding</keyword>
<feature type="domain" description="HTH iclR-type" evidence="5">
    <location>
        <begin position="2"/>
        <end position="65"/>
    </location>
</feature>
<evidence type="ECO:0000313" key="6">
    <source>
        <dbReference type="EMBL" id="MEW9266471.1"/>
    </source>
</evidence>
<dbReference type="InterPro" id="IPR036390">
    <property type="entry name" value="WH_DNA-bd_sf"/>
</dbReference>
<keyword evidence="7" id="KW-1185">Reference proteome</keyword>
<evidence type="ECO:0000313" key="7">
    <source>
        <dbReference type="Proteomes" id="UP001555826"/>
    </source>
</evidence>
<sequence length="317" mass="33929">MPSTSARALSLLSMLTTGATLGGEELARRLGTSRRTVRRDVETLRELGYAVEPVTGAGGGYRLGPGGALPPLVLDEEQVVAVVVALQTTSSVLRGIEDANRRALATVRQVMPRRLRRDADAFTVTAVPNQWEFPAPPPPADVVRTVGGAVRRRELLRVPGPERSPLLEPHHLVVWAARWYLLAWDRTGEDWVVLRLGEDTALEPTGVPFRERPLPEGGPGALVQGTADRGDRLAPWPCTGSAVLDLPAELVARFAPGGAVVRRVDGCRCELSMGAWSWIGLAGLFTTFGSPMTQVQPVQLRDACATAAGHLSAAAHD</sequence>
<evidence type="ECO:0000259" key="4">
    <source>
        <dbReference type="PROSITE" id="PS51000"/>
    </source>
</evidence>
<comment type="caution">
    <text evidence="6">The sequence shown here is derived from an EMBL/GenBank/DDBJ whole genome shotgun (WGS) entry which is preliminary data.</text>
</comment>
<dbReference type="InterPro" id="IPR036388">
    <property type="entry name" value="WH-like_DNA-bd_sf"/>
</dbReference>
<reference evidence="6 7" key="1">
    <citation type="submission" date="2024-07" db="EMBL/GenBank/DDBJ databases">
        <authorList>
            <person name="Thanompreechachai J."/>
            <person name="Duangmal K."/>
        </authorList>
    </citation>
    <scope>NUCLEOTIDE SEQUENCE [LARGE SCALE GENOMIC DNA]</scope>
    <source>
        <strain evidence="6 7">KCTC 19886</strain>
    </source>
</reference>
<dbReference type="PANTHER" id="PTHR34580">
    <property type="match status" value="1"/>
</dbReference>
<dbReference type="PROSITE" id="PS00894">
    <property type="entry name" value="HTH_DEOR_1"/>
    <property type="match status" value="1"/>
</dbReference>
<dbReference type="InterPro" id="IPR005471">
    <property type="entry name" value="Tscrpt_reg_IclR_N"/>
</dbReference>
<dbReference type="Pfam" id="PF08279">
    <property type="entry name" value="HTH_11"/>
    <property type="match status" value="1"/>
</dbReference>
<evidence type="ECO:0000256" key="3">
    <source>
        <dbReference type="ARBA" id="ARBA00023163"/>
    </source>
</evidence>
<keyword evidence="3" id="KW-0804">Transcription</keyword>
<keyword evidence="1" id="KW-0805">Transcription regulation</keyword>
<gene>
    <name evidence="6" type="ORF">AB1207_17100</name>
</gene>
<dbReference type="InterPro" id="IPR018356">
    <property type="entry name" value="Tscrpt_reg_HTH_DeoR_CS"/>
</dbReference>
<evidence type="ECO:0000256" key="1">
    <source>
        <dbReference type="ARBA" id="ARBA00023015"/>
    </source>
</evidence>
<dbReference type="Pfam" id="PF13280">
    <property type="entry name" value="WYL"/>
    <property type="match status" value="1"/>
</dbReference>
<dbReference type="PROSITE" id="PS51077">
    <property type="entry name" value="HTH_ICLR"/>
    <property type="match status" value="1"/>
</dbReference>
<dbReference type="Proteomes" id="UP001555826">
    <property type="component" value="Unassembled WGS sequence"/>
</dbReference>
<evidence type="ECO:0000256" key="2">
    <source>
        <dbReference type="ARBA" id="ARBA00023125"/>
    </source>
</evidence>
<dbReference type="InterPro" id="IPR001034">
    <property type="entry name" value="DeoR_HTH"/>
</dbReference>
<proteinExistence type="predicted"/>
<dbReference type="Gene3D" id="1.10.10.10">
    <property type="entry name" value="Winged helix-like DNA-binding domain superfamily/Winged helix DNA-binding domain"/>
    <property type="match status" value="1"/>
</dbReference>
<dbReference type="EMBL" id="JBFNQN010000012">
    <property type="protein sequence ID" value="MEW9266471.1"/>
    <property type="molecule type" value="Genomic_DNA"/>
</dbReference>
<dbReference type="RefSeq" id="WP_367639610.1">
    <property type="nucleotide sequence ID" value="NZ_JBFNQN010000012.1"/>
</dbReference>
<dbReference type="PANTHER" id="PTHR34580:SF3">
    <property type="entry name" value="PROTEIN PAFB"/>
    <property type="match status" value="1"/>
</dbReference>
<feature type="domain" description="HTH deoR-type" evidence="4">
    <location>
        <begin position="4"/>
        <end position="70"/>
    </location>
</feature>
<name>A0ABV3P9Z3_9ACTN</name>
<dbReference type="InterPro" id="IPR051534">
    <property type="entry name" value="CBASS_pafABC_assoc_protein"/>
</dbReference>
<protein>
    <submittedName>
        <fullName evidence="6">WYL domain-containing protein</fullName>
    </submittedName>
</protein>
<dbReference type="SUPFAM" id="SSF46785">
    <property type="entry name" value="Winged helix' DNA-binding domain"/>
    <property type="match status" value="1"/>
</dbReference>
<dbReference type="PROSITE" id="PS51000">
    <property type="entry name" value="HTH_DEOR_2"/>
    <property type="match status" value="1"/>
</dbReference>
<evidence type="ECO:0000259" key="5">
    <source>
        <dbReference type="PROSITE" id="PS51077"/>
    </source>
</evidence>
<accession>A0ABV3P9Z3</accession>
<dbReference type="InterPro" id="IPR026881">
    <property type="entry name" value="WYL_dom"/>
</dbReference>